<dbReference type="CDD" id="cd04301">
    <property type="entry name" value="NAT_SF"/>
    <property type="match status" value="1"/>
</dbReference>
<reference evidence="2 3" key="1">
    <citation type="submission" date="2019-06" db="EMBL/GenBank/DDBJ databases">
        <title>Draft genome of C. phoceense Strain 272.</title>
        <authorList>
            <person name="Pacheco L.G.C."/>
            <person name="Barberis C.M."/>
            <person name="Almuzara M.N."/>
            <person name="Traglia G.M."/>
            <person name="Santos C.S."/>
            <person name="Rocha D.J.P.G."/>
            <person name="Aguiar E.R.G.R."/>
            <person name="Vay C.A."/>
        </authorList>
    </citation>
    <scope>NUCLEOTIDE SEQUENCE [LARGE SCALE GENOMIC DNA]</scope>
    <source>
        <strain evidence="2 3">272</strain>
    </source>
</reference>
<dbReference type="PROSITE" id="PS51729">
    <property type="entry name" value="GNAT_YJDJ"/>
    <property type="match status" value="1"/>
</dbReference>
<feature type="domain" description="N-acetyltransferase" evidence="1">
    <location>
        <begin position="6"/>
        <end position="92"/>
    </location>
</feature>
<comment type="caution">
    <text evidence="2">The sequence shown here is derived from an EMBL/GenBank/DDBJ whole genome shotgun (WGS) entry which is preliminary data.</text>
</comment>
<dbReference type="InterPro" id="IPR016181">
    <property type="entry name" value="Acyl_CoA_acyltransferase"/>
</dbReference>
<keyword evidence="3" id="KW-1185">Reference proteome</keyword>
<dbReference type="Proteomes" id="UP000318080">
    <property type="component" value="Unassembled WGS sequence"/>
</dbReference>
<dbReference type="Gene3D" id="3.40.630.30">
    <property type="match status" value="1"/>
</dbReference>
<dbReference type="InterPro" id="IPR031165">
    <property type="entry name" value="GNAT_YJDJ"/>
</dbReference>
<dbReference type="AlphaFoldDB" id="A0A540R9S7"/>
<protein>
    <submittedName>
        <fullName evidence="2">N-acetyltransferase</fullName>
    </submittedName>
</protein>
<keyword evidence="2" id="KW-0808">Transferase</keyword>
<dbReference type="InterPro" id="IPR045057">
    <property type="entry name" value="Gcn5-rel_NAT"/>
</dbReference>
<organism evidence="2 3">
    <name type="scientific">Corynebacterium phoceense</name>
    <dbReference type="NCBI Taxonomy" id="1686286"/>
    <lineage>
        <taxon>Bacteria</taxon>
        <taxon>Bacillati</taxon>
        <taxon>Actinomycetota</taxon>
        <taxon>Actinomycetes</taxon>
        <taxon>Mycobacteriales</taxon>
        <taxon>Corynebacteriaceae</taxon>
        <taxon>Corynebacterium</taxon>
    </lineage>
</organism>
<dbReference type="GO" id="GO:0016740">
    <property type="term" value="F:transferase activity"/>
    <property type="evidence" value="ECO:0007669"/>
    <property type="project" value="UniProtKB-KW"/>
</dbReference>
<name>A0A540R9S7_9CORY</name>
<dbReference type="RefSeq" id="WP_141628569.1">
    <property type="nucleotide sequence ID" value="NZ_VHIR01000002.1"/>
</dbReference>
<dbReference type="EMBL" id="VHIR01000002">
    <property type="protein sequence ID" value="TQE44495.1"/>
    <property type="molecule type" value="Genomic_DNA"/>
</dbReference>
<proteinExistence type="predicted"/>
<gene>
    <name evidence="2" type="ORF">EJK80_02695</name>
</gene>
<dbReference type="Pfam" id="PF14542">
    <property type="entry name" value="Acetyltransf_CG"/>
    <property type="match status" value="1"/>
</dbReference>
<evidence type="ECO:0000313" key="3">
    <source>
        <dbReference type="Proteomes" id="UP000318080"/>
    </source>
</evidence>
<dbReference type="PANTHER" id="PTHR31435">
    <property type="entry name" value="PROTEIN NATD1"/>
    <property type="match status" value="1"/>
</dbReference>
<dbReference type="SUPFAM" id="SSF55729">
    <property type="entry name" value="Acyl-CoA N-acyltransferases (Nat)"/>
    <property type="match status" value="1"/>
</dbReference>
<accession>A0A540R9S7</accession>
<dbReference type="STRING" id="1686286.GCA_900092335_00320"/>
<evidence type="ECO:0000313" key="2">
    <source>
        <dbReference type="EMBL" id="TQE44495.1"/>
    </source>
</evidence>
<sequence length="93" mass="10413">MDINVAQQTDQSRYVITVDGEEAGFADYKDSAQVREFDHTVVHDEFQGKGLSKPLIKFALDDTRAAGRSIIPTCSAVERFISKNPEYQDLVAF</sequence>
<dbReference type="PANTHER" id="PTHR31435:SF10">
    <property type="entry name" value="BSR4717 PROTEIN"/>
    <property type="match status" value="1"/>
</dbReference>
<evidence type="ECO:0000259" key="1">
    <source>
        <dbReference type="PROSITE" id="PS51729"/>
    </source>
</evidence>